<keyword evidence="4" id="KW-1185">Reference proteome</keyword>
<evidence type="ECO:0000313" key="4">
    <source>
        <dbReference type="Proteomes" id="UP000009888"/>
    </source>
</evidence>
<accession>K9EHA6</accession>
<dbReference type="CDD" id="cd00165">
    <property type="entry name" value="S4"/>
    <property type="match status" value="1"/>
</dbReference>
<evidence type="ECO:0000313" key="3">
    <source>
        <dbReference type="EMBL" id="EKU96038.1"/>
    </source>
</evidence>
<dbReference type="HOGENOM" id="CLU_127162_3_1_11"/>
<dbReference type="SMART" id="SM00363">
    <property type="entry name" value="S4"/>
    <property type="match status" value="1"/>
</dbReference>
<dbReference type="STRING" id="202789.GCA_001457435_00199"/>
<protein>
    <recommendedName>
        <fullName evidence="2">RNA-binding S4 domain-containing protein</fullName>
    </recommendedName>
</protein>
<dbReference type="InterPro" id="IPR002942">
    <property type="entry name" value="S4_RNA-bd"/>
</dbReference>
<dbReference type="eggNOG" id="COG2501">
    <property type="taxonomic scope" value="Bacteria"/>
</dbReference>
<dbReference type="AlphaFoldDB" id="K9EHA6"/>
<keyword evidence="1" id="KW-0694">RNA-binding</keyword>
<dbReference type="PROSITE" id="PS50889">
    <property type="entry name" value="S4"/>
    <property type="match status" value="1"/>
</dbReference>
<name>K9EHA6_9ACTO</name>
<proteinExistence type="predicted"/>
<sequence>MDLPEIEVSLPIKLGQFVKLASLAESGAQARELIQDGCIKVNGEEETRRGYQLSAGDVVELDVPGTRLAVRVAAL</sequence>
<dbReference type="EMBL" id="AGWL01000001">
    <property type="protein sequence ID" value="EKU96038.1"/>
    <property type="molecule type" value="Genomic_DNA"/>
</dbReference>
<dbReference type="PATRIC" id="fig|883066.3.peg.128"/>
<dbReference type="InterPro" id="IPR036986">
    <property type="entry name" value="S4_RNA-bd_sf"/>
</dbReference>
<dbReference type="GO" id="GO:0003723">
    <property type="term" value="F:RNA binding"/>
    <property type="evidence" value="ECO:0007669"/>
    <property type="project" value="UniProtKB-KW"/>
</dbReference>
<dbReference type="SUPFAM" id="SSF55174">
    <property type="entry name" value="Alpha-L RNA-binding motif"/>
    <property type="match status" value="1"/>
</dbReference>
<evidence type="ECO:0000256" key="1">
    <source>
        <dbReference type="PROSITE-ProRule" id="PRU00182"/>
    </source>
</evidence>
<comment type="caution">
    <text evidence="3">The sequence shown here is derived from an EMBL/GenBank/DDBJ whole genome shotgun (WGS) entry which is preliminary data.</text>
</comment>
<dbReference type="Pfam" id="PF13275">
    <property type="entry name" value="S4_2"/>
    <property type="match status" value="1"/>
</dbReference>
<dbReference type="RefSeq" id="WP_007000344.1">
    <property type="nucleotide sequence ID" value="NZ_JH992955.1"/>
</dbReference>
<reference evidence="3 4" key="1">
    <citation type="submission" date="2012-09" db="EMBL/GenBank/DDBJ databases">
        <title>The Genome Sequence of Actinobaculum massiliae ACS-171-V-COL2.</title>
        <authorList>
            <consortium name="The Broad Institute Genome Sequencing Platform"/>
            <person name="Earl A."/>
            <person name="Ward D."/>
            <person name="Feldgarden M."/>
            <person name="Gevers D."/>
            <person name="Saerens B."/>
            <person name="Vaneechoutte M."/>
            <person name="Walker B."/>
            <person name="Young S.K."/>
            <person name="Zeng Q."/>
            <person name="Gargeya S."/>
            <person name="Fitzgerald M."/>
            <person name="Haas B."/>
            <person name="Abouelleil A."/>
            <person name="Alvarado L."/>
            <person name="Arachchi H.M."/>
            <person name="Berlin A."/>
            <person name="Chapman S.B."/>
            <person name="Goldberg J."/>
            <person name="Griggs A."/>
            <person name="Gujja S."/>
            <person name="Hansen M."/>
            <person name="Howarth C."/>
            <person name="Imamovic A."/>
            <person name="Larimer J."/>
            <person name="McCowen C."/>
            <person name="Montmayeur A."/>
            <person name="Murphy C."/>
            <person name="Neiman D."/>
            <person name="Pearson M."/>
            <person name="Priest M."/>
            <person name="Roberts A."/>
            <person name="Saif S."/>
            <person name="Shea T."/>
            <person name="Sisk P."/>
            <person name="Sykes S."/>
            <person name="Wortman J."/>
            <person name="Nusbaum C."/>
            <person name="Birren B."/>
        </authorList>
    </citation>
    <scope>NUCLEOTIDE SEQUENCE [LARGE SCALE GENOMIC DNA]</scope>
    <source>
        <strain evidence="4">ACS-171-V-Col2</strain>
    </source>
</reference>
<feature type="domain" description="RNA-binding S4" evidence="2">
    <location>
        <begin position="12"/>
        <end position="71"/>
    </location>
</feature>
<dbReference type="Proteomes" id="UP000009888">
    <property type="component" value="Unassembled WGS sequence"/>
</dbReference>
<gene>
    <name evidence="3" type="ORF">HMPREF9233_00126</name>
</gene>
<evidence type="ECO:0000259" key="2">
    <source>
        <dbReference type="SMART" id="SM00363"/>
    </source>
</evidence>
<dbReference type="Gene3D" id="3.10.290.10">
    <property type="entry name" value="RNA-binding S4 domain"/>
    <property type="match status" value="1"/>
</dbReference>
<organism evidence="3 4">
    <name type="scientific">Actinobaculum massiliense ACS-171-V-Col2</name>
    <dbReference type="NCBI Taxonomy" id="883066"/>
    <lineage>
        <taxon>Bacteria</taxon>
        <taxon>Bacillati</taxon>
        <taxon>Actinomycetota</taxon>
        <taxon>Actinomycetes</taxon>
        <taxon>Actinomycetales</taxon>
        <taxon>Actinomycetaceae</taxon>
        <taxon>Actinobaculum</taxon>
    </lineage>
</organism>